<comment type="caution">
    <text evidence="1">The sequence shown here is derived from an EMBL/GenBank/DDBJ whole genome shotgun (WGS) entry which is preliminary data.</text>
</comment>
<proteinExistence type="predicted"/>
<dbReference type="Proteomes" id="UP001189429">
    <property type="component" value="Unassembled WGS sequence"/>
</dbReference>
<protein>
    <submittedName>
        <fullName evidence="1">Uncharacterized protein</fullName>
    </submittedName>
</protein>
<sequence>MLEGASLLAQVGCPDSLAAPEQLLLLLGLCWPPLLLFLSENRQRHKYRCSKGPRGLLRSALAGLPSPHAWRSLQRRSCSARSAGEEVWGGVRRRPVITQGLANASMCDICLLSYPSPSYM</sequence>
<reference evidence="1" key="1">
    <citation type="submission" date="2023-10" db="EMBL/GenBank/DDBJ databases">
        <authorList>
            <person name="Chen Y."/>
            <person name="Shah S."/>
            <person name="Dougan E. K."/>
            <person name="Thang M."/>
            <person name="Chan C."/>
        </authorList>
    </citation>
    <scope>NUCLEOTIDE SEQUENCE [LARGE SCALE GENOMIC DNA]</scope>
</reference>
<evidence type="ECO:0000313" key="1">
    <source>
        <dbReference type="EMBL" id="CAK0908765.1"/>
    </source>
</evidence>
<name>A0ABN9Y7Y5_9DINO</name>
<accession>A0ABN9Y7Y5</accession>
<dbReference type="EMBL" id="CAUYUJ010022071">
    <property type="protein sequence ID" value="CAK0908765.1"/>
    <property type="molecule type" value="Genomic_DNA"/>
</dbReference>
<keyword evidence="2" id="KW-1185">Reference proteome</keyword>
<gene>
    <name evidence="1" type="ORF">PCOR1329_LOCUS83364</name>
</gene>
<evidence type="ECO:0000313" key="2">
    <source>
        <dbReference type="Proteomes" id="UP001189429"/>
    </source>
</evidence>
<organism evidence="1 2">
    <name type="scientific">Prorocentrum cordatum</name>
    <dbReference type="NCBI Taxonomy" id="2364126"/>
    <lineage>
        <taxon>Eukaryota</taxon>
        <taxon>Sar</taxon>
        <taxon>Alveolata</taxon>
        <taxon>Dinophyceae</taxon>
        <taxon>Prorocentrales</taxon>
        <taxon>Prorocentraceae</taxon>
        <taxon>Prorocentrum</taxon>
    </lineage>
</organism>